<reference evidence="6" key="1">
    <citation type="submission" date="2020-01" db="EMBL/GenBank/DDBJ databases">
        <authorList>
            <consortium name="DOE Joint Genome Institute"/>
            <person name="Haridas S."/>
            <person name="Albert R."/>
            <person name="Binder M."/>
            <person name="Bloem J."/>
            <person name="Labutti K."/>
            <person name="Salamov A."/>
            <person name="Andreopoulos B."/>
            <person name="Baker S.E."/>
            <person name="Barry K."/>
            <person name="Bills G."/>
            <person name="Bluhm B.H."/>
            <person name="Cannon C."/>
            <person name="Castanera R."/>
            <person name="Culley D.E."/>
            <person name="Daum C."/>
            <person name="Ezra D."/>
            <person name="Gonzalez J.B."/>
            <person name="Henrissat B."/>
            <person name="Kuo A."/>
            <person name="Liang C."/>
            <person name="Lipzen A."/>
            <person name="Lutzoni F."/>
            <person name="Magnuson J."/>
            <person name="Mondo S."/>
            <person name="Nolan M."/>
            <person name="Ohm R."/>
            <person name="Pangilinan J."/>
            <person name="Park H.-J."/>
            <person name="Ramirez L."/>
            <person name="Alfaro M."/>
            <person name="Sun H."/>
            <person name="Tritt A."/>
            <person name="Yoshinaga Y."/>
            <person name="Zwiers L.-H."/>
            <person name="Turgeon B.G."/>
            <person name="Goodwin S.B."/>
            <person name="Spatafora J.W."/>
            <person name="Crous P.W."/>
            <person name="Grigoriev I.V."/>
        </authorList>
    </citation>
    <scope>NUCLEOTIDE SEQUENCE</scope>
    <source>
        <strain evidence="6">CBS 342.82</strain>
    </source>
</reference>
<reference evidence="6" key="2">
    <citation type="submission" date="2020-04" db="EMBL/GenBank/DDBJ databases">
        <authorList>
            <consortium name="NCBI Genome Project"/>
        </authorList>
    </citation>
    <scope>NUCLEOTIDE SEQUENCE</scope>
    <source>
        <strain evidence="6">CBS 342.82</strain>
    </source>
</reference>
<comment type="similarity">
    <text evidence="1">Belongs to the bacterial ribosomal protein bL19 family.</text>
</comment>
<dbReference type="Gene3D" id="2.30.30.790">
    <property type="match status" value="1"/>
</dbReference>
<reference evidence="6" key="3">
    <citation type="submission" date="2025-08" db="UniProtKB">
        <authorList>
            <consortium name="RefSeq"/>
        </authorList>
    </citation>
    <scope>IDENTIFICATION</scope>
    <source>
        <strain evidence="6">CBS 342.82</strain>
    </source>
</reference>
<dbReference type="InterPro" id="IPR008991">
    <property type="entry name" value="Translation_prot_SH3-like_sf"/>
</dbReference>
<keyword evidence="2" id="KW-0689">Ribosomal protein</keyword>
<dbReference type="PANTHER" id="PTHR15680:SF9">
    <property type="entry name" value="LARGE RIBOSOMAL SUBUNIT PROTEIN BL19M"/>
    <property type="match status" value="1"/>
</dbReference>
<evidence type="ECO:0008006" key="7">
    <source>
        <dbReference type="Google" id="ProtNLM"/>
    </source>
</evidence>
<dbReference type="Pfam" id="PF01245">
    <property type="entry name" value="Ribosomal_L19"/>
    <property type="match status" value="1"/>
</dbReference>
<dbReference type="Proteomes" id="UP000504637">
    <property type="component" value="Unplaced"/>
</dbReference>
<organism evidence="6">
    <name type="scientific">Dissoconium aciculare CBS 342.82</name>
    <dbReference type="NCBI Taxonomy" id="1314786"/>
    <lineage>
        <taxon>Eukaryota</taxon>
        <taxon>Fungi</taxon>
        <taxon>Dikarya</taxon>
        <taxon>Ascomycota</taxon>
        <taxon>Pezizomycotina</taxon>
        <taxon>Dothideomycetes</taxon>
        <taxon>Dothideomycetidae</taxon>
        <taxon>Mycosphaerellales</taxon>
        <taxon>Dissoconiaceae</taxon>
        <taxon>Dissoconium</taxon>
    </lineage>
</organism>
<keyword evidence="3" id="KW-0687">Ribonucleoprotein</keyword>
<dbReference type="GO" id="GO:0005762">
    <property type="term" value="C:mitochondrial large ribosomal subunit"/>
    <property type="evidence" value="ECO:0007669"/>
    <property type="project" value="TreeGrafter"/>
</dbReference>
<dbReference type="GO" id="GO:0003735">
    <property type="term" value="F:structural constituent of ribosome"/>
    <property type="evidence" value="ECO:0007669"/>
    <property type="project" value="InterPro"/>
</dbReference>
<evidence type="ECO:0000256" key="2">
    <source>
        <dbReference type="ARBA" id="ARBA00022980"/>
    </source>
</evidence>
<dbReference type="InterPro" id="IPR001857">
    <property type="entry name" value="Ribosomal_bL19"/>
</dbReference>
<protein>
    <recommendedName>
        <fullName evidence="7">Mitochondrial ribosomal protein-like protein</fullName>
    </recommendedName>
</protein>
<dbReference type="InterPro" id="IPR038657">
    <property type="entry name" value="Ribosomal_bL19_sf"/>
</dbReference>
<evidence type="ECO:0000256" key="1">
    <source>
        <dbReference type="ARBA" id="ARBA00005781"/>
    </source>
</evidence>
<dbReference type="PANTHER" id="PTHR15680">
    <property type="entry name" value="RIBOSOMAL PROTEIN L19"/>
    <property type="match status" value="1"/>
</dbReference>
<dbReference type="GO" id="GO:0006412">
    <property type="term" value="P:translation"/>
    <property type="evidence" value="ECO:0007669"/>
    <property type="project" value="InterPro"/>
</dbReference>
<gene>
    <name evidence="6" type="ORF">K489DRAFT_410093</name>
</gene>
<evidence type="ECO:0000256" key="3">
    <source>
        <dbReference type="ARBA" id="ARBA00023274"/>
    </source>
</evidence>
<accession>A0A6J3M545</accession>
<dbReference type="RefSeq" id="XP_033460044.1">
    <property type="nucleotide sequence ID" value="XM_033607666.1"/>
</dbReference>
<evidence type="ECO:0000256" key="4">
    <source>
        <dbReference type="SAM" id="MobiDB-lite"/>
    </source>
</evidence>
<evidence type="ECO:0000313" key="6">
    <source>
        <dbReference type="RefSeq" id="XP_033460044.1"/>
    </source>
</evidence>
<feature type="region of interest" description="Disordered" evidence="4">
    <location>
        <begin position="224"/>
        <end position="254"/>
    </location>
</feature>
<keyword evidence="5" id="KW-1185">Reference proteome</keyword>
<dbReference type="FunFam" id="2.30.30.790:FF:000007">
    <property type="entry name" value="Mitochondrial ribosomal protein, putative"/>
    <property type="match status" value="1"/>
</dbReference>
<proteinExistence type="inferred from homology"/>
<evidence type="ECO:0000313" key="5">
    <source>
        <dbReference type="Proteomes" id="UP000504637"/>
    </source>
</evidence>
<sequence length="254" mass="28645">MSTSLTPRRPLACLKQALRQCRMERQQQRRQYALRPSEETKEDSSSLLLDAVAGKAPYPLPTAGFRPSQAIKQNRFNTNLKPIRNFPHEPSSRATCIDPVKAITEQQLKVLDPKGVRTRLFSAANPERVQPGDILLVRLKSGDPFSGVCITIRRRNSPIDTAILLRNALTRVGVEMWYKVYSPNVEGIEIVQRAQRKARRNKLTYMRKPKHDMGSVEKIVQAYQKNRVGGPSMGSSQSRNRKGKEGGGKQAKKN</sequence>
<name>A0A6J3M545_9PEZI</name>
<dbReference type="AlphaFoldDB" id="A0A6J3M545"/>
<dbReference type="SUPFAM" id="SSF50104">
    <property type="entry name" value="Translation proteins SH3-like domain"/>
    <property type="match status" value="1"/>
</dbReference>
<dbReference type="GeneID" id="54365465"/>
<dbReference type="OrthoDB" id="432645at2759"/>